<dbReference type="EMBL" id="PIPO01000003">
    <property type="protein sequence ID" value="RUO33097.1"/>
    <property type="molecule type" value="Genomic_DNA"/>
</dbReference>
<gene>
    <name evidence="2" type="ORF">CWE14_07660</name>
</gene>
<evidence type="ECO:0000256" key="1">
    <source>
        <dbReference type="SAM" id="Phobius"/>
    </source>
</evidence>
<organism evidence="2 3">
    <name type="scientific">Aliidiomarina soli</name>
    <dbReference type="NCBI Taxonomy" id="1928574"/>
    <lineage>
        <taxon>Bacteria</taxon>
        <taxon>Pseudomonadati</taxon>
        <taxon>Pseudomonadota</taxon>
        <taxon>Gammaproteobacteria</taxon>
        <taxon>Alteromonadales</taxon>
        <taxon>Idiomarinaceae</taxon>
        <taxon>Aliidiomarina</taxon>
    </lineage>
</organism>
<accession>A0A432WHA6</accession>
<dbReference type="RefSeq" id="WP_126798826.1">
    <property type="nucleotide sequence ID" value="NZ_PIPO01000003.1"/>
</dbReference>
<reference evidence="2 3" key="1">
    <citation type="journal article" date="2011" name="Front. Microbiol.">
        <title>Genomic signatures of strain selection and enhancement in Bacillus atrophaeus var. globigii, a historical biowarfare simulant.</title>
        <authorList>
            <person name="Gibbons H.S."/>
            <person name="Broomall S.M."/>
            <person name="McNew L.A."/>
            <person name="Daligault H."/>
            <person name="Chapman C."/>
            <person name="Bruce D."/>
            <person name="Karavis M."/>
            <person name="Krepps M."/>
            <person name="McGregor P.A."/>
            <person name="Hong C."/>
            <person name="Park K.H."/>
            <person name="Akmal A."/>
            <person name="Feldman A."/>
            <person name="Lin J.S."/>
            <person name="Chang W.E."/>
            <person name="Higgs B.W."/>
            <person name="Demirev P."/>
            <person name="Lindquist J."/>
            <person name="Liem A."/>
            <person name="Fochler E."/>
            <person name="Read T.D."/>
            <person name="Tapia R."/>
            <person name="Johnson S."/>
            <person name="Bishop-Lilly K.A."/>
            <person name="Detter C."/>
            <person name="Han C."/>
            <person name="Sozhamannan S."/>
            <person name="Rosenzweig C.N."/>
            <person name="Skowronski E.W."/>
        </authorList>
    </citation>
    <scope>NUCLEOTIDE SEQUENCE [LARGE SCALE GENOMIC DNA]</scope>
    <source>
        <strain evidence="2 3">Y4G10-17</strain>
    </source>
</reference>
<evidence type="ECO:0000313" key="3">
    <source>
        <dbReference type="Proteomes" id="UP000287823"/>
    </source>
</evidence>
<dbReference type="Gene3D" id="1.25.40.10">
    <property type="entry name" value="Tetratricopeptide repeat domain"/>
    <property type="match status" value="1"/>
</dbReference>
<dbReference type="InterPro" id="IPR011990">
    <property type="entry name" value="TPR-like_helical_dom_sf"/>
</dbReference>
<keyword evidence="1" id="KW-0812">Transmembrane</keyword>
<dbReference type="AlphaFoldDB" id="A0A432WHA6"/>
<keyword evidence="1" id="KW-1133">Transmembrane helix</keyword>
<keyword evidence="3" id="KW-1185">Reference proteome</keyword>
<protein>
    <submittedName>
        <fullName evidence="2">Uncharacterized protein</fullName>
    </submittedName>
</protein>
<feature type="transmembrane region" description="Helical" evidence="1">
    <location>
        <begin position="50"/>
        <end position="71"/>
    </location>
</feature>
<comment type="caution">
    <text evidence="2">The sequence shown here is derived from an EMBL/GenBank/DDBJ whole genome shotgun (WGS) entry which is preliminary data.</text>
</comment>
<evidence type="ECO:0000313" key="2">
    <source>
        <dbReference type="EMBL" id="RUO33097.1"/>
    </source>
</evidence>
<name>A0A432WHA6_9GAMM</name>
<proteinExistence type="predicted"/>
<dbReference type="Proteomes" id="UP000287823">
    <property type="component" value="Unassembled WGS sequence"/>
</dbReference>
<keyword evidence="1" id="KW-0472">Membrane</keyword>
<sequence length="171" mass="19013">MSHEKDPDLYLEQQIASLSREITPQTDLWARLEPELEQPTAHKPAQGRQAFVWGAVASVLLVAVLLAVNYVPPGDQQPDFSVAVEASAEAEVITAYETAIAERIHVLHSADSNWGDVDHQLEMFRSAVAEIRFALSFQPHNPGLLQQLEDVYQQQLAWLQAISSYHSATLS</sequence>